<organism evidence="1 2">
    <name type="scientific">Streptomyces atrovirens</name>
    <dbReference type="NCBI Taxonomy" id="285556"/>
    <lineage>
        <taxon>Bacteria</taxon>
        <taxon>Bacillati</taxon>
        <taxon>Actinomycetota</taxon>
        <taxon>Actinomycetes</taxon>
        <taxon>Kitasatosporales</taxon>
        <taxon>Streptomycetaceae</taxon>
        <taxon>Streptomyces</taxon>
    </lineage>
</organism>
<reference evidence="2" key="1">
    <citation type="journal article" date="2019" name="Int. J. Syst. Evol. Microbiol.">
        <title>The Global Catalogue of Microorganisms (GCM) 10K type strain sequencing project: providing services to taxonomists for standard genome sequencing and annotation.</title>
        <authorList>
            <consortium name="The Broad Institute Genomics Platform"/>
            <consortium name="The Broad Institute Genome Sequencing Center for Infectious Disease"/>
            <person name="Wu L."/>
            <person name="Ma J."/>
        </authorList>
    </citation>
    <scope>NUCLEOTIDE SEQUENCE [LARGE SCALE GENOMIC DNA]</scope>
    <source>
        <strain evidence="2">CGMCC 4.7131</strain>
    </source>
</reference>
<dbReference type="EMBL" id="JBHSKN010000004">
    <property type="protein sequence ID" value="MFC5239174.1"/>
    <property type="molecule type" value="Genomic_DNA"/>
</dbReference>
<gene>
    <name evidence="1" type="ORF">ACFPWV_04475</name>
</gene>
<dbReference type="Proteomes" id="UP001596035">
    <property type="component" value="Unassembled WGS sequence"/>
</dbReference>
<name>A0ABW0DN37_9ACTN</name>
<proteinExistence type="predicted"/>
<sequence>MNMQEEFDDIETWDDLRKAADANGGVYLTNMGVLREVKKAGRLGNLVREEIGNKLSSVGLGHLPAELPAYQERSVILYVNGGPVGKVVQAVIDNPSHESADQLRKLNTSEAQDKLRRIAEIVQE</sequence>
<protein>
    <submittedName>
        <fullName evidence="1">Uncharacterized protein</fullName>
    </submittedName>
</protein>
<dbReference type="RefSeq" id="WP_344561100.1">
    <property type="nucleotide sequence ID" value="NZ_BAAATG010000021.1"/>
</dbReference>
<comment type="caution">
    <text evidence="1">The sequence shown here is derived from an EMBL/GenBank/DDBJ whole genome shotgun (WGS) entry which is preliminary data.</text>
</comment>
<evidence type="ECO:0000313" key="2">
    <source>
        <dbReference type="Proteomes" id="UP001596035"/>
    </source>
</evidence>
<evidence type="ECO:0000313" key="1">
    <source>
        <dbReference type="EMBL" id="MFC5239174.1"/>
    </source>
</evidence>
<accession>A0ABW0DN37</accession>
<keyword evidence="2" id="KW-1185">Reference proteome</keyword>